<reference evidence="1 4" key="1">
    <citation type="submission" date="2017-09" db="EMBL/GenBank/DDBJ databases">
        <title>Phase variable restriction modification systems are present in the genome sequences of periodontal pathogens Prevotella intermedia, Tannerella forsythia and Porphyromonas gingivalis.</title>
        <authorList>
            <person name="Haigh R.D."/>
            <person name="Crawford L."/>
            <person name="Ralph J."/>
            <person name="Wanford J."/>
            <person name="Vartoukian S.R."/>
            <person name="Hijazib K."/>
            <person name="Wade W."/>
            <person name="Oggioni M.R."/>
        </authorList>
    </citation>
    <scope>NUCLEOTIDE SEQUENCE [LARGE SCALE GENOMIC DNA]</scope>
    <source>
        <strain evidence="1 4">WW2834</strain>
    </source>
</reference>
<comment type="caution">
    <text evidence="1">The sequence shown here is derived from an EMBL/GenBank/DDBJ whole genome shotgun (WGS) entry which is preliminary data.</text>
</comment>
<evidence type="ECO:0000313" key="3">
    <source>
        <dbReference type="EMBL" id="PDP59052.1"/>
    </source>
</evidence>
<feature type="non-terminal residue" evidence="1">
    <location>
        <position position="1"/>
    </location>
</feature>
<evidence type="ECO:0000313" key="4">
    <source>
        <dbReference type="Proteomes" id="UP000219058"/>
    </source>
</evidence>
<sequence length="34" mass="3798">NFATNLIAGLIAYNLLPKKPQMNIEIIDKSRIIA</sequence>
<name>A0A2A6EC88_PREIN</name>
<dbReference type="EMBL" id="NSLY01000117">
    <property type="protein sequence ID" value="PDP55682.1"/>
    <property type="molecule type" value="Genomic_DNA"/>
</dbReference>
<proteinExistence type="predicted"/>
<accession>A0A2A6EC88</accession>
<dbReference type="EMBL" id="NSLY01000122">
    <property type="protein sequence ID" value="PDP55598.1"/>
    <property type="molecule type" value="Genomic_DNA"/>
</dbReference>
<dbReference type="AlphaFoldDB" id="A0A2A6EC88"/>
<gene>
    <name evidence="3" type="ORF">CLI71_09960</name>
    <name evidence="2" type="ORF">CLI71_12735</name>
    <name evidence="1" type="ORF">CLI71_12755</name>
</gene>
<protein>
    <submittedName>
        <fullName evidence="1">IS982 family transposase</fullName>
    </submittedName>
</protein>
<dbReference type="Proteomes" id="UP000219058">
    <property type="component" value="Unassembled WGS sequence"/>
</dbReference>
<organism evidence="1 4">
    <name type="scientific">Prevotella intermedia</name>
    <dbReference type="NCBI Taxonomy" id="28131"/>
    <lineage>
        <taxon>Bacteria</taxon>
        <taxon>Pseudomonadati</taxon>
        <taxon>Bacteroidota</taxon>
        <taxon>Bacteroidia</taxon>
        <taxon>Bacteroidales</taxon>
        <taxon>Prevotellaceae</taxon>
        <taxon>Prevotella</taxon>
    </lineage>
</organism>
<evidence type="ECO:0000313" key="1">
    <source>
        <dbReference type="EMBL" id="PDP55598.1"/>
    </source>
</evidence>
<evidence type="ECO:0000313" key="2">
    <source>
        <dbReference type="EMBL" id="PDP55682.1"/>
    </source>
</evidence>
<dbReference type="EMBL" id="NSLY01000031">
    <property type="protein sequence ID" value="PDP59052.1"/>
    <property type="molecule type" value="Genomic_DNA"/>
</dbReference>